<dbReference type="EMBL" id="AP024425">
    <property type="protein sequence ID" value="BCR95043.1"/>
    <property type="molecule type" value="Genomic_DNA"/>
</dbReference>
<reference evidence="3" key="4">
    <citation type="submission" date="2021-02" db="EMBL/GenBank/DDBJ databases">
        <title>Aspergillus luchuensis mut. kawachii IFO 4304 genome sequence.</title>
        <authorList>
            <person name="Mori K."/>
            <person name="Kadooka C."/>
            <person name="Goto M."/>
            <person name="Futagami T."/>
        </authorList>
    </citation>
    <scope>NUCLEOTIDE SEQUENCE</scope>
    <source>
        <strain evidence="3">IFO 4308</strain>
    </source>
</reference>
<organism evidence="4 5">
    <name type="scientific">Aspergillus kawachii</name>
    <name type="common">White koji mold</name>
    <name type="synonym">Aspergillus awamori var. kawachi</name>
    <dbReference type="NCBI Taxonomy" id="1069201"/>
    <lineage>
        <taxon>Eukaryota</taxon>
        <taxon>Fungi</taxon>
        <taxon>Dikarya</taxon>
        <taxon>Ascomycota</taxon>
        <taxon>Pezizomycotina</taxon>
        <taxon>Eurotiomycetes</taxon>
        <taxon>Eurotiomycetidae</taxon>
        <taxon>Eurotiales</taxon>
        <taxon>Aspergillaceae</taxon>
        <taxon>Aspergillus</taxon>
        <taxon>Aspergillus subgen. Circumdati</taxon>
    </lineage>
</organism>
<reference evidence="4 5" key="1">
    <citation type="journal article" date="2016" name="DNA Res.">
        <title>Genome sequence of Aspergillus luchuensis NBRC 4314.</title>
        <authorList>
            <person name="Yamada O."/>
            <person name="Machida M."/>
            <person name="Hosoyama A."/>
            <person name="Goto M."/>
            <person name="Takahashi T."/>
            <person name="Futagami T."/>
            <person name="Yamagata Y."/>
            <person name="Takeuchi M."/>
            <person name="Kobayashi T."/>
            <person name="Koike H."/>
            <person name="Abe K."/>
            <person name="Asai K."/>
            <person name="Arita M."/>
            <person name="Fujita N."/>
            <person name="Fukuda K."/>
            <person name="Higa K."/>
            <person name="Horikawa H."/>
            <person name="Ishikawa T."/>
            <person name="Jinno K."/>
            <person name="Kato Y."/>
            <person name="Kirimura K."/>
            <person name="Mizutani O."/>
            <person name="Nakasone K."/>
            <person name="Sano M."/>
            <person name="Shiraishi Y."/>
            <person name="Tsukahara M."/>
            <person name="Gomi K."/>
        </authorList>
    </citation>
    <scope>NUCLEOTIDE SEQUENCE [LARGE SCALE GENOMIC DNA]</scope>
    <source>
        <strain evidence="4 5">RIB 2604</strain>
    </source>
</reference>
<dbReference type="PANTHER" id="PTHR11785">
    <property type="entry name" value="AMINO ACID TRANSPORTER"/>
    <property type="match status" value="1"/>
</dbReference>
<keyword evidence="2" id="KW-1133">Transmembrane helix</keyword>
<keyword evidence="2" id="KW-0812">Transmembrane</keyword>
<dbReference type="AlphaFoldDB" id="A0A146F0G1"/>
<accession>A0A146F0G1</accession>
<dbReference type="RefSeq" id="XP_041538809.1">
    <property type="nucleotide sequence ID" value="XM_041684645.1"/>
</dbReference>
<evidence type="ECO:0000313" key="4">
    <source>
        <dbReference type="EMBL" id="GAT19442.1"/>
    </source>
</evidence>
<evidence type="ECO:0000256" key="2">
    <source>
        <dbReference type="SAM" id="Phobius"/>
    </source>
</evidence>
<evidence type="ECO:0000313" key="3">
    <source>
        <dbReference type="EMBL" id="BCR95043.1"/>
    </source>
</evidence>
<dbReference type="Proteomes" id="UP000661280">
    <property type="component" value="Chromosome 1"/>
</dbReference>
<reference evidence="5" key="2">
    <citation type="submission" date="2016-02" db="EMBL/GenBank/DDBJ databases">
        <title>Genome sequencing of Aspergillus luchuensis NBRC 4314.</title>
        <authorList>
            <person name="Yamada O."/>
        </authorList>
    </citation>
    <scope>NUCLEOTIDE SEQUENCE [LARGE SCALE GENOMIC DNA]</scope>
    <source>
        <strain evidence="5">RIB 2604</strain>
    </source>
</reference>
<proteinExistence type="predicted"/>
<sequence>MPTQDDENSNAPLLGGNGAYGSTAGPASSLAAHASFRRNLGTSEAFSIIINIVIGSGIFTSLGAIDTNVPSPGAALVVWFVGGILA</sequence>
<keyword evidence="2" id="KW-0472">Membrane</keyword>
<feature type="transmembrane region" description="Helical" evidence="2">
    <location>
        <begin position="45"/>
        <end position="65"/>
    </location>
</feature>
<feature type="region of interest" description="Disordered" evidence="1">
    <location>
        <begin position="1"/>
        <end position="27"/>
    </location>
</feature>
<dbReference type="Gene3D" id="1.20.1740.10">
    <property type="entry name" value="Amino acid/polyamine transporter I"/>
    <property type="match status" value="1"/>
</dbReference>
<keyword evidence="6" id="KW-1185">Reference proteome</keyword>
<name>A0A146F0G1_ASPKA</name>
<dbReference type="GO" id="GO:0015179">
    <property type="term" value="F:L-amino acid transmembrane transporter activity"/>
    <property type="evidence" value="ECO:0007669"/>
    <property type="project" value="TreeGrafter"/>
</dbReference>
<gene>
    <name evidence="3" type="ORF">AKAW2_12089S</name>
    <name evidence="4" type="ORF">RIB2604_00600190</name>
</gene>
<dbReference type="EMBL" id="BCWF01000006">
    <property type="protein sequence ID" value="GAT19442.1"/>
    <property type="molecule type" value="Genomic_DNA"/>
</dbReference>
<dbReference type="KEGG" id="aluc:AKAW2_12089S"/>
<protein>
    <submittedName>
        <fullName evidence="4">Solute carrier family 7 protein</fullName>
    </submittedName>
</protein>
<dbReference type="Proteomes" id="UP000075230">
    <property type="component" value="Unassembled WGS sequence"/>
</dbReference>
<dbReference type="InterPro" id="IPR050598">
    <property type="entry name" value="AminoAcid_Transporter"/>
</dbReference>
<evidence type="ECO:0000256" key="1">
    <source>
        <dbReference type="SAM" id="MobiDB-lite"/>
    </source>
</evidence>
<dbReference type="GeneID" id="64956368"/>
<reference evidence="3" key="3">
    <citation type="submission" date="2021-01" db="EMBL/GenBank/DDBJ databases">
        <authorList>
            <consortium name="Aspergillus luchuensis mut. kawachii IFO 4304 genome sequencing consortium"/>
            <person name="Kazuki M."/>
            <person name="Futagami T."/>
        </authorList>
    </citation>
    <scope>NUCLEOTIDE SEQUENCE</scope>
    <source>
        <strain evidence="3">IFO 4308</strain>
    </source>
</reference>
<dbReference type="OrthoDB" id="10547055at2759"/>
<dbReference type="PANTHER" id="PTHR11785:SF402">
    <property type="entry name" value="AMINO ACID TRANSPORTER (EUROFUNG)"/>
    <property type="match status" value="1"/>
</dbReference>
<evidence type="ECO:0000313" key="6">
    <source>
        <dbReference type="Proteomes" id="UP000661280"/>
    </source>
</evidence>
<evidence type="ECO:0000313" key="5">
    <source>
        <dbReference type="Proteomes" id="UP000075230"/>
    </source>
</evidence>